<protein>
    <submittedName>
        <fullName evidence="1">Uncharacterized protein</fullName>
    </submittedName>
</protein>
<name>A0A1A6AMZ0_9CLOT</name>
<gene>
    <name evidence="1" type="ORF">CLRAG_29920</name>
</gene>
<organism evidence="1 2">
    <name type="scientific">Clostridium ragsdalei P11</name>
    <dbReference type="NCBI Taxonomy" id="1353534"/>
    <lineage>
        <taxon>Bacteria</taxon>
        <taxon>Bacillati</taxon>
        <taxon>Bacillota</taxon>
        <taxon>Clostridia</taxon>
        <taxon>Eubacteriales</taxon>
        <taxon>Clostridiaceae</taxon>
        <taxon>Clostridium</taxon>
    </lineage>
</organism>
<sequence>MNKSTVKKTTVKKTDFNIYYLNFSKVYEMSMMINNVIISSIERADERHLESQYGYSSSLSAKGSKLLLDGIKASISSDTKETSFASSKVIENLDVKTTKSILLRRIIDKCTVTNNLKVLKEGDLVKINNVKLRIMDEESLRQFLILRKDALKGFRVEGVEINNLISSMLQDYAYILIGSVECENLEGKYEIIIKIPLEIQNEFENKYNINDLLIGHVSLIGVYKGEIEESAVTSNTFTYLQEAGAQQSTKDSKIFSSNEMDKPNLDHKTNDRKYHFVDVISIVQDVNFEVISPPHKKSWIQKLISKFKKDEVNE</sequence>
<dbReference type="EMBL" id="LROS01000038">
    <property type="protein sequence ID" value="OBR91425.1"/>
    <property type="molecule type" value="Genomic_DNA"/>
</dbReference>
<proteinExistence type="predicted"/>
<dbReference type="RefSeq" id="WP_065079121.1">
    <property type="nucleotide sequence ID" value="NZ_LROS01000038.1"/>
</dbReference>
<dbReference type="PATRIC" id="fig|1353534.3.peg.3039"/>
<dbReference type="AlphaFoldDB" id="A0A1A6AMZ0"/>
<evidence type="ECO:0000313" key="1">
    <source>
        <dbReference type="EMBL" id="OBR91425.1"/>
    </source>
</evidence>
<keyword evidence="2" id="KW-1185">Reference proteome</keyword>
<accession>A0A1A6AMZ0</accession>
<reference evidence="1 2" key="1">
    <citation type="journal article" date="2012" name="Front. Microbiol.">
        <title>Draft Genome Sequence of the Virulent Strain 01-B526 of the Fish Pathogen Aeromonas salmonicida.</title>
        <authorList>
            <person name="Charette S.J."/>
            <person name="Brochu F."/>
            <person name="Boyle B."/>
            <person name="Filion G."/>
            <person name="Tanaka K.H."/>
            <person name="Derome N."/>
        </authorList>
    </citation>
    <scope>NUCLEOTIDE SEQUENCE [LARGE SCALE GENOMIC DNA]</scope>
    <source>
        <strain evidence="1 2">P11</strain>
    </source>
</reference>
<dbReference type="Proteomes" id="UP000093954">
    <property type="component" value="Unassembled WGS sequence"/>
</dbReference>
<evidence type="ECO:0000313" key="2">
    <source>
        <dbReference type="Proteomes" id="UP000093954"/>
    </source>
</evidence>
<comment type="caution">
    <text evidence="1">The sequence shown here is derived from an EMBL/GenBank/DDBJ whole genome shotgun (WGS) entry which is preliminary data.</text>
</comment>